<feature type="signal peptide" evidence="2">
    <location>
        <begin position="1"/>
        <end position="16"/>
    </location>
</feature>
<dbReference type="SMART" id="SM00856">
    <property type="entry name" value="PMEI"/>
    <property type="match status" value="1"/>
</dbReference>
<reference evidence="4 5" key="1">
    <citation type="journal article" date="2017" name="Nature">
        <title>The Apostasia genome and the evolution of orchids.</title>
        <authorList>
            <person name="Zhang G.Q."/>
            <person name="Liu K.W."/>
            <person name="Li Z."/>
            <person name="Lohaus R."/>
            <person name="Hsiao Y.Y."/>
            <person name="Niu S.C."/>
            <person name="Wang J.Y."/>
            <person name="Lin Y.C."/>
            <person name="Xu Q."/>
            <person name="Chen L.J."/>
            <person name="Yoshida K."/>
            <person name="Fujiwara S."/>
            <person name="Wang Z.W."/>
            <person name="Zhang Y.Q."/>
            <person name="Mitsuda N."/>
            <person name="Wang M."/>
            <person name="Liu G.H."/>
            <person name="Pecoraro L."/>
            <person name="Huang H.X."/>
            <person name="Xiao X.J."/>
            <person name="Lin M."/>
            <person name="Wu X.Y."/>
            <person name="Wu W.L."/>
            <person name="Chen Y.Y."/>
            <person name="Chang S.B."/>
            <person name="Sakamoto S."/>
            <person name="Ohme-Takagi M."/>
            <person name="Yagi M."/>
            <person name="Zeng S.J."/>
            <person name="Shen C.Y."/>
            <person name="Yeh C.M."/>
            <person name="Luo Y.B."/>
            <person name="Tsai W.C."/>
            <person name="Van de Peer Y."/>
            <person name="Liu Z.J."/>
        </authorList>
    </citation>
    <scope>NUCLEOTIDE SEQUENCE [LARGE SCALE GENOMIC DNA]</scope>
    <source>
        <strain evidence="5">cv. Shenzhen</strain>
        <tissue evidence="4">Stem</tissue>
    </source>
</reference>
<dbReference type="InterPro" id="IPR051955">
    <property type="entry name" value="PME_Inhibitor"/>
</dbReference>
<dbReference type="PANTHER" id="PTHR31080:SF64">
    <property type="entry name" value="PLANT INVERTASE_PECTIN METHYLESTERASE INHIBITOR SUPERFAMILY PROTEIN"/>
    <property type="match status" value="1"/>
</dbReference>
<dbReference type="GO" id="GO:0030599">
    <property type="term" value="F:pectinesterase activity"/>
    <property type="evidence" value="ECO:0007669"/>
    <property type="project" value="UniProtKB-EC"/>
</dbReference>
<name>A0A2I0A346_9ASPA</name>
<dbReference type="OrthoDB" id="1430376at2759"/>
<dbReference type="GO" id="GO:0004857">
    <property type="term" value="F:enzyme inhibitor activity"/>
    <property type="evidence" value="ECO:0007669"/>
    <property type="project" value="InterPro"/>
</dbReference>
<organism evidence="4 5">
    <name type="scientific">Apostasia shenzhenica</name>
    <dbReference type="NCBI Taxonomy" id="1088818"/>
    <lineage>
        <taxon>Eukaryota</taxon>
        <taxon>Viridiplantae</taxon>
        <taxon>Streptophyta</taxon>
        <taxon>Embryophyta</taxon>
        <taxon>Tracheophyta</taxon>
        <taxon>Spermatophyta</taxon>
        <taxon>Magnoliopsida</taxon>
        <taxon>Liliopsida</taxon>
        <taxon>Asparagales</taxon>
        <taxon>Orchidaceae</taxon>
        <taxon>Apostasioideae</taxon>
        <taxon>Apostasia</taxon>
    </lineage>
</organism>
<dbReference type="PANTHER" id="PTHR31080">
    <property type="entry name" value="PECTINESTERASE INHIBITOR-LIKE"/>
    <property type="match status" value="1"/>
</dbReference>
<dbReference type="STRING" id="1088818.A0A2I0A346"/>
<dbReference type="NCBIfam" id="TIGR01614">
    <property type="entry name" value="PME_inhib"/>
    <property type="match status" value="1"/>
</dbReference>
<dbReference type="EC" id="3.1.1.11" evidence="4"/>
<feature type="domain" description="Pectinesterase inhibitor" evidence="3">
    <location>
        <begin position="27"/>
        <end position="185"/>
    </location>
</feature>
<dbReference type="Proteomes" id="UP000236161">
    <property type="component" value="Unassembled WGS sequence"/>
</dbReference>
<dbReference type="Pfam" id="PF04043">
    <property type="entry name" value="PMEI"/>
    <property type="match status" value="1"/>
</dbReference>
<dbReference type="Gene3D" id="1.20.140.40">
    <property type="entry name" value="Invertase/pectin methylesterase inhibitor family protein"/>
    <property type="match status" value="1"/>
</dbReference>
<feature type="chain" id="PRO_5014140174" evidence="2">
    <location>
        <begin position="17"/>
        <end position="193"/>
    </location>
</feature>
<dbReference type="EMBL" id="KZ452035">
    <property type="protein sequence ID" value="PKA49981.1"/>
    <property type="molecule type" value="Genomic_DNA"/>
</dbReference>
<gene>
    <name evidence="4" type="ORF">AXF42_Ash017520</name>
</gene>
<dbReference type="InterPro" id="IPR035513">
    <property type="entry name" value="Invertase/methylesterase_inhib"/>
</dbReference>
<sequence length="193" mass="19867">MLSYTKFLIILAVAAAAPISGDSATNNSSEFIRRSCAATLYPDLCCSSLAPYGRAVQQSPAKLAVAAANASLSTIKAASSRAAALRRSSGGRLGAALRDCVDSLGTAAEQTRRSVAEMEKLGSPVVAGGPAAEAWRVSNAQTWMSAALTNEETCLDGFDGGLPAAKAVLDGVRRAKMYTSNALALLNVFAHGR</sequence>
<keyword evidence="5" id="KW-1185">Reference proteome</keyword>
<dbReference type="SUPFAM" id="SSF101148">
    <property type="entry name" value="Plant invertase/pectin methylesterase inhibitor"/>
    <property type="match status" value="1"/>
</dbReference>
<proteinExistence type="predicted"/>
<dbReference type="CDD" id="cd15798">
    <property type="entry name" value="PMEI-like_3"/>
    <property type="match status" value="1"/>
</dbReference>
<keyword evidence="4" id="KW-0378">Hydrolase</keyword>
<dbReference type="InterPro" id="IPR006501">
    <property type="entry name" value="Pectinesterase_inhib_dom"/>
</dbReference>
<evidence type="ECO:0000256" key="1">
    <source>
        <dbReference type="ARBA" id="ARBA00022729"/>
    </source>
</evidence>
<evidence type="ECO:0000313" key="5">
    <source>
        <dbReference type="Proteomes" id="UP000236161"/>
    </source>
</evidence>
<protein>
    <submittedName>
        <fullName evidence="4">21 kDa protein</fullName>
        <ecNumber evidence="4">3.1.1.11</ecNumber>
    </submittedName>
</protein>
<evidence type="ECO:0000313" key="4">
    <source>
        <dbReference type="EMBL" id="PKA49981.1"/>
    </source>
</evidence>
<accession>A0A2I0A346</accession>
<evidence type="ECO:0000256" key="2">
    <source>
        <dbReference type="SAM" id="SignalP"/>
    </source>
</evidence>
<keyword evidence="1 2" id="KW-0732">Signal</keyword>
<dbReference type="AlphaFoldDB" id="A0A2I0A346"/>
<evidence type="ECO:0000259" key="3">
    <source>
        <dbReference type="SMART" id="SM00856"/>
    </source>
</evidence>